<evidence type="ECO:0000313" key="4">
    <source>
        <dbReference type="Proteomes" id="UP000185687"/>
    </source>
</evidence>
<dbReference type="GO" id="GO:0051213">
    <property type="term" value="F:dioxygenase activity"/>
    <property type="evidence" value="ECO:0007669"/>
    <property type="project" value="UniProtKB-KW"/>
</dbReference>
<evidence type="ECO:0000313" key="3">
    <source>
        <dbReference type="EMBL" id="SIR71494.1"/>
    </source>
</evidence>
<dbReference type="GeneID" id="30956638"/>
<dbReference type="AlphaFoldDB" id="A0A1N7D6W9"/>
<evidence type="ECO:0000259" key="1">
    <source>
        <dbReference type="PROSITE" id="PS51819"/>
    </source>
</evidence>
<reference evidence="2 5" key="1">
    <citation type="submission" date="2017-01" db="EMBL/GenBank/DDBJ databases">
        <title>Complete genome sequence of Haloterrigena daqingensis type strain (JX313T).</title>
        <authorList>
            <person name="Shuang W."/>
        </authorList>
    </citation>
    <scope>NUCLEOTIDE SEQUENCE [LARGE SCALE GENOMIC DNA]</scope>
    <source>
        <strain evidence="2 5">JX313</strain>
    </source>
</reference>
<dbReference type="InterPro" id="IPR029068">
    <property type="entry name" value="Glyas_Bleomycin-R_OHBP_Dase"/>
</dbReference>
<reference evidence="3 4" key="2">
    <citation type="submission" date="2017-01" db="EMBL/GenBank/DDBJ databases">
        <authorList>
            <person name="Mah S.A."/>
            <person name="Swanson W.J."/>
            <person name="Moy G.W."/>
            <person name="Vacquier V.D."/>
        </authorList>
    </citation>
    <scope>NUCLEOTIDE SEQUENCE [LARGE SCALE GENOMIC DNA]</scope>
    <source>
        <strain evidence="3 4">CGMCC 1.8909</strain>
    </source>
</reference>
<keyword evidence="4" id="KW-1185">Reference proteome</keyword>
<feature type="domain" description="VOC" evidence="1">
    <location>
        <begin position="19"/>
        <end position="139"/>
    </location>
</feature>
<accession>A0A1N7D6W9</accession>
<dbReference type="Proteomes" id="UP000187321">
    <property type="component" value="Chromosome"/>
</dbReference>
<protein>
    <submittedName>
        <fullName evidence="2">Extradiol dioxygenase</fullName>
    </submittedName>
    <submittedName>
        <fullName evidence="3">Glyoxalase/Bleomycin resistance protein/Dioxygenase superfamily protein</fullName>
    </submittedName>
</protein>
<dbReference type="CDD" id="cd06587">
    <property type="entry name" value="VOC"/>
    <property type="match status" value="1"/>
</dbReference>
<dbReference type="KEGG" id="hda:BB347_11805"/>
<keyword evidence="3" id="KW-0223">Dioxygenase</keyword>
<gene>
    <name evidence="2" type="ORF">BB347_11805</name>
    <name evidence="3" type="ORF">SAMN05421809_2099</name>
</gene>
<dbReference type="InterPro" id="IPR004360">
    <property type="entry name" value="Glyas_Fos-R_dOase_dom"/>
</dbReference>
<dbReference type="EMBL" id="FTNP01000002">
    <property type="protein sequence ID" value="SIR71494.1"/>
    <property type="molecule type" value="Genomic_DNA"/>
</dbReference>
<dbReference type="STRING" id="588898.BB347_11805"/>
<dbReference type="Pfam" id="PF00903">
    <property type="entry name" value="Glyoxalase"/>
    <property type="match status" value="1"/>
</dbReference>
<dbReference type="OrthoDB" id="6111at2157"/>
<dbReference type="SUPFAM" id="SSF54593">
    <property type="entry name" value="Glyoxalase/Bleomycin resistance protein/Dihydroxybiphenyl dioxygenase"/>
    <property type="match status" value="1"/>
</dbReference>
<dbReference type="RefSeq" id="WP_076581647.1">
    <property type="nucleotide sequence ID" value="NZ_CP019327.1"/>
</dbReference>
<keyword evidence="3" id="KW-0560">Oxidoreductase</keyword>
<dbReference type="Gene3D" id="3.10.180.10">
    <property type="entry name" value="2,3-Dihydroxybiphenyl 1,2-Dioxygenase, domain 1"/>
    <property type="match status" value="1"/>
</dbReference>
<proteinExistence type="predicted"/>
<sequence>MTETDDSTDDGDDRARLVGTNHVALEVGDIDAALEFYESVFAFDLRSRGETKAFIDMGDQFIALAETDGASETSDDARHFGLVVDDADRVAARVDALDIELLDVPGLEFHDPWGNRIQIVDYEEIQFTKADHVLEGMDLDDLEKTDGAIDELAEKGLSPDDG</sequence>
<name>A0A1N7D6W9_9EURY</name>
<dbReference type="PROSITE" id="PS51819">
    <property type="entry name" value="VOC"/>
    <property type="match status" value="1"/>
</dbReference>
<dbReference type="InterPro" id="IPR037523">
    <property type="entry name" value="VOC_core"/>
</dbReference>
<evidence type="ECO:0000313" key="2">
    <source>
        <dbReference type="EMBL" id="APX97247.1"/>
    </source>
</evidence>
<dbReference type="EMBL" id="CP019327">
    <property type="protein sequence ID" value="APX97247.1"/>
    <property type="molecule type" value="Genomic_DNA"/>
</dbReference>
<organism evidence="3 4">
    <name type="scientific">Natronorubrum daqingense</name>
    <dbReference type="NCBI Taxonomy" id="588898"/>
    <lineage>
        <taxon>Archaea</taxon>
        <taxon>Methanobacteriati</taxon>
        <taxon>Methanobacteriota</taxon>
        <taxon>Stenosarchaea group</taxon>
        <taxon>Halobacteria</taxon>
        <taxon>Halobacteriales</taxon>
        <taxon>Natrialbaceae</taxon>
        <taxon>Natronorubrum</taxon>
    </lineage>
</organism>
<evidence type="ECO:0000313" key="5">
    <source>
        <dbReference type="Proteomes" id="UP000187321"/>
    </source>
</evidence>
<dbReference type="Proteomes" id="UP000185687">
    <property type="component" value="Unassembled WGS sequence"/>
</dbReference>